<gene>
    <name evidence="2" type="ORF">PRLR5076_03370</name>
</gene>
<keyword evidence="1" id="KW-0732">Signal</keyword>
<name>A0A9R1CU84_9BACT</name>
<dbReference type="Pfam" id="PF13595">
    <property type="entry name" value="DUF4138"/>
    <property type="match status" value="1"/>
</dbReference>
<dbReference type="EMBL" id="BPUB01000001">
    <property type="protein sequence ID" value="GJG57486.1"/>
    <property type="molecule type" value="Genomic_DNA"/>
</dbReference>
<sequence>MKKIIIMALMAVAILPTYAESTVTTIKADGLTNSEKKEKKEKKEKNDTVRIRYIHRLTEDDARIFERNLQKTVIYVNDQVTTHLIMPENIKLVDISTDKLVGNQCADNIVRLKPKSTLMDNELAGTVTVIGERHIAQFTVYYTKAPKRAHSVYTVGQEDIRDYTNPEVSMTQGDMSRLCWSIFMSRRKCFSVHGKQYGIRAQVNNIYTVGDYFFIDFSLENKSNIKYDIAEIRLKLMDKKELKATNSQTIELTPVYMVNHADHFTKSYRNVIVLKKLTFPEEKKLRLEITEDQISGRVSYLDINYRDILNADSFSPDLLINLH</sequence>
<dbReference type="Proteomes" id="UP000825483">
    <property type="component" value="Unassembled WGS sequence"/>
</dbReference>
<evidence type="ECO:0000256" key="1">
    <source>
        <dbReference type="SAM" id="SignalP"/>
    </source>
</evidence>
<keyword evidence="3" id="KW-1185">Reference proteome</keyword>
<feature type="chain" id="PRO_5040355250" evidence="1">
    <location>
        <begin position="20"/>
        <end position="323"/>
    </location>
</feature>
<proteinExistence type="predicted"/>
<reference evidence="2" key="1">
    <citation type="journal article" date="2022" name="Int. J. Syst. Evol. Microbiol.">
        <title>Prevotella lacticifex sp. nov., isolated from the rumen of cows.</title>
        <authorList>
            <person name="Shinkai T."/>
            <person name="Ikeyama N."/>
            <person name="Kumagai M."/>
            <person name="Ohmori H."/>
            <person name="Sakamoto M."/>
            <person name="Ohkuma M."/>
            <person name="Mitsumori M."/>
        </authorList>
    </citation>
    <scope>NUCLEOTIDE SEQUENCE</scope>
    <source>
        <strain evidence="2">R5076</strain>
    </source>
</reference>
<accession>A0A9R1CU84</accession>
<organism evidence="2 3">
    <name type="scientific">Prevotella lacticifex</name>
    <dbReference type="NCBI Taxonomy" id="2854755"/>
    <lineage>
        <taxon>Bacteria</taxon>
        <taxon>Pseudomonadati</taxon>
        <taxon>Bacteroidota</taxon>
        <taxon>Bacteroidia</taxon>
        <taxon>Bacteroidales</taxon>
        <taxon>Prevotellaceae</taxon>
        <taxon>Prevotella</taxon>
    </lineage>
</organism>
<dbReference type="NCBIfam" id="TIGR03780">
    <property type="entry name" value="Bac_Flav_CT_N"/>
    <property type="match status" value="1"/>
</dbReference>
<evidence type="ECO:0000313" key="2">
    <source>
        <dbReference type="EMBL" id="GJG57486.1"/>
    </source>
</evidence>
<feature type="signal peptide" evidence="1">
    <location>
        <begin position="1"/>
        <end position="19"/>
    </location>
</feature>
<dbReference type="RefSeq" id="WP_223927884.1">
    <property type="nucleotide sequence ID" value="NZ_BPTU01000003.1"/>
</dbReference>
<dbReference type="GeneID" id="72468391"/>
<dbReference type="AlphaFoldDB" id="A0A9R1CU84"/>
<protein>
    <submittedName>
        <fullName evidence="2">Conjugative transposon protein TraN</fullName>
    </submittedName>
</protein>
<dbReference type="InterPro" id="IPR022298">
    <property type="entry name" value="Conjug_transposon_TraN"/>
</dbReference>
<comment type="caution">
    <text evidence="2">The sequence shown here is derived from an EMBL/GenBank/DDBJ whole genome shotgun (WGS) entry which is preliminary data.</text>
</comment>
<evidence type="ECO:0000313" key="3">
    <source>
        <dbReference type="Proteomes" id="UP000825483"/>
    </source>
</evidence>